<organism evidence="1 2">
    <name type="scientific">Bionectria ochroleuca</name>
    <name type="common">Gliocladium roseum</name>
    <dbReference type="NCBI Taxonomy" id="29856"/>
    <lineage>
        <taxon>Eukaryota</taxon>
        <taxon>Fungi</taxon>
        <taxon>Dikarya</taxon>
        <taxon>Ascomycota</taxon>
        <taxon>Pezizomycotina</taxon>
        <taxon>Sordariomycetes</taxon>
        <taxon>Hypocreomycetidae</taxon>
        <taxon>Hypocreales</taxon>
        <taxon>Bionectriaceae</taxon>
        <taxon>Clonostachys</taxon>
    </lineage>
</organism>
<protein>
    <recommendedName>
        <fullName evidence="3">GIY-YIG domain-containing protein</fullName>
    </recommendedName>
</protein>
<sequence length="761" mass="87439">MASDVVFDPPGSPATGSPKNRLAIRMTQNRDCDDRDKVWPDAIRGKIPESLKKDGIFRLREGDEGFLVTQNPKQPQVAMVQFITSHGPVNVVVPSNSFARGKPFRPLQEKLAESSTIPTPANQTSDLSVGHDKISQFCYRFWGTVGNAQNRHTITNVLGMPSHIYDRFFSAENSLRLVNIALDGLLPAVRDLFEKQTWNIHDILHLRSATSAWPGDGVTIYVRPYTHLDQRRRDVNDAALYVGSSNSVYKRHQQHENSIAKNDPSRHYTLAARSNSKNRKTIPLIFWPLSTYETFSGPCNFVAEQLMIGALFTWHADILAAINNPSVRENWVSGSAFLCRIAQSTRMSVGLPNPPWKGANVASPIFQYRSVPLDILCFRMEDRNIYRLPARFSRISKSKVLSYGLYYHTSGHQATQTKFTIRAAAIDKNNLPDILLCYLVFEVMHDGKIHEHPWVGSPKIGPFENFDSASRLGIRVEWYNKTQRKWLSLKLQHHNYNWPQLHQTRDPEDAIKHWRAAMNLIQLFEGIEYDGDEMDGFLRRAWFGNKRILTLEVDHLQQKARWTTRPSHRRPVPRRARFDKNVKAIEDAFVDEKTIIRKEGPPPFDSPFWRPTEFDVHKPTRNREGGVRCDLCKVSRRTKAIVGRVQWDCVRDNNRTDVWVCVCCSALNRPCTFSALSTIANKWGDHKPWLRDTHLSMYSRTEWRFLVFYRTLTPAELQTAQEIATPFGGERNLIDFADVQEEEQEVAVAEEDSEEDLEEDE</sequence>
<gene>
    <name evidence="1" type="ORF">CLO192961_LOCUS22742</name>
</gene>
<evidence type="ECO:0000313" key="1">
    <source>
        <dbReference type="EMBL" id="VUC20427.1"/>
    </source>
</evidence>
<accession>A0ABY6TQM8</accession>
<proteinExistence type="predicted"/>
<name>A0ABY6TQM8_BIOOC</name>
<dbReference type="Proteomes" id="UP000766486">
    <property type="component" value="Unassembled WGS sequence"/>
</dbReference>
<dbReference type="EMBL" id="CABFNS010000149">
    <property type="protein sequence ID" value="VUC20427.1"/>
    <property type="molecule type" value="Genomic_DNA"/>
</dbReference>
<reference evidence="1 2" key="1">
    <citation type="submission" date="2019-06" db="EMBL/GenBank/DDBJ databases">
        <authorList>
            <person name="Broberg M."/>
        </authorList>
    </citation>
    <scope>NUCLEOTIDE SEQUENCE [LARGE SCALE GENOMIC DNA]</scope>
</reference>
<evidence type="ECO:0000313" key="2">
    <source>
        <dbReference type="Proteomes" id="UP000766486"/>
    </source>
</evidence>
<comment type="caution">
    <text evidence="1">The sequence shown here is derived from an EMBL/GenBank/DDBJ whole genome shotgun (WGS) entry which is preliminary data.</text>
</comment>
<evidence type="ECO:0008006" key="3">
    <source>
        <dbReference type="Google" id="ProtNLM"/>
    </source>
</evidence>
<keyword evidence="2" id="KW-1185">Reference proteome</keyword>